<keyword evidence="3" id="KW-0732">Signal</keyword>
<sequence>MNMVSKKSALATFKANTLAASIAVSVLLLSGCGEKEVQQVAAPVIKPALTELVSARASDDLSFNGVIRAAERADLAFRVGGRLTDVFVKEGDQVKEGQVLAMLDARDAKTALASAKLELKNTEVEYRRAKAIFDKSQAISKSDLDAITTRYDLAKNRVDDATRQLEYTELKAPFDGIIGRKFVDNHVQIQANETIVALQDLSDLEVVINIPHKVMLSGLNQTKALAELSAIPGQQFPLVLRTYATEADPVSQTYPVVLGFDDMKGFRALPGMAVKVVPADASDAQEQAQILTVPLTAVVPDNQGKQFVWVINDDNQAEKRFIDVGALSKNRIVVKSHLAQGERVVIAGVSSIREGLEVRPYTDTTSTKNNGGA</sequence>
<gene>
    <name evidence="6" type="ORF">A1OK_10485</name>
</gene>
<dbReference type="NCBIfam" id="TIGR01730">
    <property type="entry name" value="RND_mfp"/>
    <property type="match status" value="1"/>
</dbReference>
<dbReference type="PANTHER" id="PTHR30469:SF20">
    <property type="entry name" value="EFFLUX RND TRANSPORTER PERIPLASMIC ADAPTOR SUBUNIT"/>
    <property type="match status" value="1"/>
</dbReference>
<dbReference type="EMBL" id="AJWN02000064">
    <property type="protein sequence ID" value="OEE60619.1"/>
    <property type="molecule type" value="Genomic_DNA"/>
</dbReference>
<dbReference type="GO" id="GO:1990281">
    <property type="term" value="C:efflux pump complex"/>
    <property type="evidence" value="ECO:0007669"/>
    <property type="project" value="TreeGrafter"/>
</dbReference>
<dbReference type="Gene3D" id="2.40.50.100">
    <property type="match status" value="1"/>
</dbReference>
<feature type="signal peptide" evidence="3">
    <location>
        <begin position="1"/>
        <end position="19"/>
    </location>
</feature>
<reference evidence="6 7" key="1">
    <citation type="journal article" date="2012" name="Science">
        <title>Ecological populations of bacteria act as socially cohesive units of antibiotic production and resistance.</title>
        <authorList>
            <person name="Cordero O.X."/>
            <person name="Wildschutte H."/>
            <person name="Kirkup B."/>
            <person name="Proehl S."/>
            <person name="Ngo L."/>
            <person name="Hussain F."/>
            <person name="Le Roux F."/>
            <person name="Mincer T."/>
            <person name="Polz M.F."/>
        </authorList>
    </citation>
    <scope>NUCLEOTIDE SEQUENCE [LARGE SCALE GENOMIC DNA]</scope>
    <source>
        <strain evidence="6 7">FF-454</strain>
    </source>
</reference>
<dbReference type="Gene3D" id="1.10.287.470">
    <property type="entry name" value="Helix hairpin bin"/>
    <property type="match status" value="1"/>
</dbReference>
<protein>
    <submittedName>
        <fullName evidence="6">Efflux transporter periplasmic adaptor subunit</fullName>
    </submittedName>
</protein>
<organism evidence="6 7">
    <name type="scientific">Enterovibrio norvegicus FF-454</name>
    <dbReference type="NCBI Taxonomy" id="1185651"/>
    <lineage>
        <taxon>Bacteria</taxon>
        <taxon>Pseudomonadati</taxon>
        <taxon>Pseudomonadota</taxon>
        <taxon>Gammaproteobacteria</taxon>
        <taxon>Vibrionales</taxon>
        <taxon>Vibrionaceae</taxon>
        <taxon>Enterovibrio</taxon>
    </lineage>
</organism>
<evidence type="ECO:0000256" key="1">
    <source>
        <dbReference type="ARBA" id="ARBA00009477"/>
    </source>
</evidence>
<dbReference type="PANTHER" id="PTHR30469">
    <property type="entry name" value="MULTIDRUG RESISTANCE PROTEIN MDTA"/>
    <property type="match status" value="1"/>
</dbReference>
<evidence type="ECO:0000256" key="3">
    <source>
        <dbReference type="SAM" id="SignalP"/>
    </source>
</evidence>
<comment type="similarity">
    <text evidence="1">Belongs to the membrane fusion protein (MFP) (TC 8.A.1) family.</text>
</comment>
<feature type="domain" description="CzcB-like barrel-sandwich hybrid" evidence="5">
    <location>
        <begin position="74"/>
        <end position="199"/>
    </location>
</feature>
<evidence type="ECO:0000259" key="5">
    <source>
        <dbReference type="Pfam" id="PF25973"/>
    </source>
</evidence>
<dbReference type="AlphaFoldDB" id="A0A1E5C596"/>
<dbReference type="Pfam" id="PF25967">
    <property type="entry name" value="RND-MFP_C"/>
    <property type="match status" value="1"/>
</dbReference>
<proteinExistence type="inferred from homology"/>
<evidence type="ECO:0000259" key="4">
    <source>
        <dbReference type="Pfam" id="PF25967"/>
    </source>
</evidence>
<feature type="chain" id="PRO_5009172387" evidence="3">
    <location>
        <begin position="20"/>
        <end position="373"/>
    </location>
</feature>
<feature type="domain" description="Multidrug resistance protein MdtA-like C-terminal permuted SH3" evidence="4">
    <location>
        <begin position="290"/>
        <end position="349"/>
    </location>
</feature>
<comment type="caution">
    <text evidence="6">The sequence shown here is derived from an EMBL/GenBank/DDBJ whole genome shotgun (WGS) entry which is preliminary data.</text>
</comment>
<keyword evidence="2" id="KW-0175">Coiled coil</keyword>
<dbReference type="Gene3D" id="2.40.420.20">
    <property type="match status" value="1"/>
</dbReference>
<dbReference type="InterPro" id="IPR058627">
    <property type="entry name" value="MdtA-like_C"/>
</dbReference>
<dbReference type="RefSeq" id="WP_016962042.1">
    <property type="nucleotide sequence ID" value="NZ_AJWN02000064.1"/>
</dbReference>
<feature type="coiled-coil region" evidence="2">
    <location>
        <begin position="105"/>
        <end position="171"/>
    </location>
</feature>
<dbReference type="InterPro" id="IPR006143">
    <property type="entry name" value="RND_pump_MFP"/>
</dbReference>
<keyword evidence="7" id="KW-1185">Reference proteome</keyword>
<evidence type="ECO:0000313" key="6">
    <source>
        <dbReference type="EMBL" id="OEE60619.1"/>
    </source>
</evidence>
<accession>A0A1E5C596</accession>
<name>A0A1E5C596_9GAMM</name>
<dbReference type="InterPro" id="IPR058647">
    <property type="entry name" value="BSH_CzcB-like"/>
</dbReference>
<dbReference type="Gene3D" id="2.40.30.170">
    <property type="match status" value="1"/>
</dbReference>
<dbReference type="SUPFAM" id="SSF111369">
    <property type="entry name" value="HlyD-like secretion proteins"/>
    <property type="match status" value="1"/>
</dbReference>
<evidence type="ECO:0000256" key="2">
    <source>
        <dbReference type="SAM" id="Coils"/>
    </source>
</evidence>
<dbReference type="GO" id="GO:0015562">
    <property type="term" value="F:efflux transmembrane transporter activity"/>
    <property type="evidence" value="ECO:0007669"/>
    <property type="project" value="TreeGrafter"/>
</dbReference>
<dbReference type="PROSITE" id="PS51257">
    <property type="entry name" value="PROKAR_LIPOPROTEIN"/>
    <property type="match status" value="1"/>
</dbReference>
<dbReference type="Proteomes" id="UP000095039">
    <property type="component" value="Unassembled WGS sequence"/>
</dbReference>
<evidence type="ECO:0000313" key="7">
    <source>
        <dbReference type="Proteomes" id="UP000095039"/>
    </source>
</evidence>
<dbReference type="Pfam" id="PF25973">
    <property type="entry name" value="BSH_CzcB"/>
    <property type="match status" value="1"/>
</dbReference>